<sequence length="60" mass="7197">MTLIIKELIIKGEVIEDSSPFEGKKMEEEVLKEYLTQMKKEIEQDCFERLLDKLQNQTHR</sequence>
<evidence type="ECO:0000313" key="1">
    <source>
        <dbReference type="EMBL" id="SMD45668.1"/>
    </source>
</evidence>
<gene>
    <name evidence="1" type="ORF">SAMN00777080_4328</name>
</gene>
<dbReference type="AlphaFoldDB" id="A0A1W2HAD4"/>
<keyword evidence="2" id="KW-1185">Reference proteome</keyword>
<reference evidence="2" key="1">
    <citation type="submission" date="2017-04" db="EMBL/GenBank/DDBJ databases">
        <authorList>
            <person name="Varghese N."/>
            <person name="Submissions S."/>
        </authorList>
    </citation>
    <scope>NUCLEOTIDE SEQUENCE [LARGE SCALE GENOMIC DNA]</scope>
    <source>
        <strain evidence="2">DSM 16537</strain>
    </source>
</reference>
<dbReference type="OrthoDB" id="828106at2"/>
<dbReference type="STRING" id="758820.SAMN00777080_4328"/>
<proteinExistence type="predicted"/>
<evidence type="ECO:0000313" key="2">
    <source>
        <dbReference type="Proteomes" id="UP000192333"/>
    </source>
</evidence>
<dbReference type="RefSeq" id="WP_084122608.1">
    <property type="nucleotide sequence ID" value="NZ_LT838813.1"/>
</dbReference>
<dbReference type="InterPro" id="IPR045459">
    <property type="entry name" value="DUF5908"/>
</dbReference>
<dbReference type="Pfam" id="PF19265">
    <property type="entry name" value="DUF5908"/>
    <property type="match status" value="1"/>
</dbReference>
<accession>A0A1W2HAD4</accession>
<name>A0A1W2HAD4_9BACT</name>
<dbReference type="EMBL" id="LT838813">
    <property type="protein sequence ID" value="SMD45668.1"/>
    <property type="molecule type" value="Genomic_DNA"/>
</dbReference>
<organism evidence="1 2">
    <name type="scientific">Aquiflexum balticum DSM 16537</name>
    <dbReference type="NCBI Taxonomy" id="758820"/>
    <lineage>
        <taxon>Bacteria</taxon>
        <taxon>Pseudomonadati</taxon>
        <taxon>Bacteroidota</taxon>
        <taxon>Cytophagia</taxon>
        <taxon>Cytophagales</taxon>
        <taxon>Cyclobacteriaceae</taxon>
        <taxon>Aquiflexum</taxon>
    </lineage>
</organism>
<protein>
    <submittedName>
        <fullName evidence="1">Uncharacterized protein</fullName>
    </submittedName>
</protein>
<dbReference type="Proteomes" id="UP000192333">
    <property type="component" value="Chromosome I"/>
</dbReference>